<dbReference type="PANTHER" id="PTHR48081:SF33">
    <property type="entry name" value="KYNURENINE FORMAMIDASE"/>
    <property type="match status" value="1"/>
</dbReference>
<dbReference type="InterPro" id="IPR049492">
    <property type="entry name" value="BD-FAE-like_dom"/>
</dbReference>
<evidence type="ECO:0000313" key="3">
    <source>
        <dbReference type="EMBL" id="SDO74358.1"/>
    </source>
</evidence>
<accession>A0A1H0M1M2</accession>
<dbReference type="InterPro" id="IPR029058">
    <property type="entry name" value="AB_hydrolase_fold"/>
</dbReference>
<reference evidence="3 4" key="1">
    <citation type="submission" date="2016-10" db="EMBL/GenBank/DDBJ databases">
        <authorList>
            <person name="de Groot N.N."/>
        </authorList>
    </citation>
    <scope>NUCLEOTIDE SEQUENCE [LARGE SCALE GENOMIC DNA]</scope>
    <source>
        <strain evidence="3 4">DSM 12272</strain>
    </source>
</reference>
<dbReference type="Pfam" id="PF20434">
    <property type="entry name" value="BD-FAE"/>
    <property type="match status" value="1"/>
</dbReference>
<evidence type="ECO:0000313" key="4">
    <source>
        <dbReference type="Proteomes" id="UP000198597"/>
    </source>
</evidence>
<protein>
    <submittedName>
        <fullName evidence="3">Alpha/beta hydrolase fold</fullName>
    </submittedName>
</protein>
<dbReference type="Gene3D" id="3.40.50.1820">
    <property type="entry name" value="alpha/beta hydrolase"/>
    <property type="match status" value="1"/>
</dbReference>
<dbReference type="STRING" id="94869.SAMN04488529_101290"/>
<organism evidence="3 4">
    <name type="scientific">Clostridium gasigenes</name>
    <dbReference type="NCBI Taxonomy" id="94869"/>
    <lineage>
        <taxon>Bacteria</taxon>
        <taxon>Bacillati</taxon>
        <taxon>Bacillota</taxon>
        <taxon>Clostridia</taxon>
        <taxon>Eubacteriales</taxon>
        <taxon>Clostridiaceae</taxon>
        <taxon>Clostridium</taxon>
    </lineage>
</organism>
<evidence type="ECO:0000256" key="1">
    <source>
        <dbReference type="ARBA" id="ARBA00022801"/>
    </source>
</evidence>
<keyword evidence="4" id="KW-1185">Reference proteome</keyword>
<sequence>MNNFRIEENLNRVRLVFKTIKYNIIVDRDMKAKHIKYGKDIKQYYRLYNEKNNDKPVIFFIHGGGWWHGSPKMCTCIGKYFAKLGYTVVLPAYRLTPLHKYPSQIEDIYSAFSSYSKRNMHYRDRKFIIMGFSAGGELAANLIFNRKMQEKYKINSSILKGLITFSGVLNFEKCTSKHSKRLIKNYLGENTNINNANPINLISKDTKVPVLCIHGDRDPLINKENSSSFINKINSMNKLAMLEIVKGKHHSDINELIIGKGEQMSKIVLEFINTL</sequence>
<dbReference type="RefSeq" id="WP_089965087.1">
    <property type="nucleotide sequence ID" value="NZ_FNJM01000001.1"/>
</dbReference>
<dbReference type="InterPro" id="IPR050300">
    <property type="entry name" value="GDXG_lipolytic_enzyme"/>
</dbReference>
<keyword evidence="1 3" id="KW-0378">Hydrolase</keyword>
<gene>
    <name evidence="3" type="ORF">SAMN04488529_101290</name>
</gene>
<dbReference type="GO" id="GO:0016787">
    <property type="term" value="F:hydrolase activity"/>
    <property type="evidence" value="ECO:0007669"/>
    <property type="project" value="UniProtKB-KW"/>
</dbReference>
<feature type="domain" description="BD-FAE-like" evidence="2">
    <location>
        <begin position="50"/>
        <end position="232"/>
    </location>
</feature>
<name>A0A1H0M1M2_9CLOT</name>
<dbReference type="Proteomes" id="UP000198597">
    <property type="component" value="Unassembled WGS sequence"/>
</dbReference>
<dbReference type="SUPFAM" id="SSF53474">
    <property type="entry name" value="alpha/beta-Hydrolases"/>
    <property type="match status" value="1"/>
</dbReference>
<dbReference type="PANTHER" id="PTHR48081">
    <property type="entry name" value="AB HYDROLASE SUPERFAMILY PROTEIN C4A8.06C"/>
    <property type="match status" value="1"/>
</dbReference>
<evidence type="ECO:0000259" key="2">
    <source>
        <dbReference type="Pfam" id="PF20434"/>
    </source>
</evidence>
<dbReference type="AlphaFoldDB" id="A0A1H0M1M2"/>
<proteinExistence type="predicted"/>
<dbReference type="OrthoDB" id="9815425at2"/>
<dbReference type="EMBL" id="FNJM01000001">
    <property type="protein sequence ID" value="SDO74358.1"/>
    <property type="molecule type" value="Genomic_DNA"/>
</dbReference>